<reference evidence="9 10" key="1">
    <citation type="submission" date="2019-09" db="EMBL/GenBank/DDBJ databases">
        <title>Phylogeny of genus Pseudoclavibacter and closely related genus.</title>
        <authorList>
            <person name="Li Y."/>
        </authorList>
    </citation>
    <scope>NUCLEOTIDE SEQUENCE [LARGE SCALE GENOMIC DNA]</scope>
    <source>
        <strain evidence="9 10">DSM 23821</strain>
    </source>
</reference>
<dbReference type="UniPathway" id="UPA00115">
    <property type="reaction ID" value="UER00409"/>
</dbReference>
<dbReference type="InterPro" id="IPR006148">
    <property type="entry name" value="Glc/Gal-6P_isomerase"/>
</dbReference>
<evidence type="ECO:0000259" key="8">
    <source>
        <dbReference type="Pfam" id="PF01182"/>
    </source>
</evidence>
<dbReference type="EC" id="3.1.1.31" evidence="5 7"/>
<feature type="domain" description="Glucosamine/galactosamine-6-phosphate isomerase" evidence="8">
    <location>
        <begin position="42"/>
        <end position="246"/>
    </location>
</feature>
<dbReference type="InterPro" id="IPR037171">
    <property type="entry name" value="NagB/RpiA_transferase-like"/>
</dbReference>
<gene>
    <name evidence="7 9" type="primary">pgl</name>
    <name evidence="9" type="ORF">F8O01_07485</name>
</gene>
<evidence type="ECO:0000256" key="6">
    <source>
        <dbReference type="ARBA" id="ARBA00020337"/>
    </source>
</evidence>
<dbReference type="GO" id="GO:0017057">
    <property type="term" value="F:6-phosphogluconolactonase activity"/>
    <property type="evidence" value="ECO:0007669"/>
    <property type="project" value="UniProtKB-UniRule"/>
</dbReference>
<proteinExistence type="inferred from homology"/>
<evidence type="ECO:0000256" key="3">
    <source>
        <dbReference type="ARBA" id="ARBA00004961"/>
    </source>
</evidence>
<dbReference type="NCBIfam" id="TIGR01198">
    <property type="entry name" value="pgl"/>
    <property type="match status" value="1"/>
</dbReference>
<evidence type="ECO:0000313" key="9">
    <source>
        <dbReference type="EMBL" id="KAB1657785.1"/>
    </source>
</evidence>
<dbReference type="PANTHER" id="PTHR11054">
    <property type="entry name" value="6-PHOSPHOGLUCONOLACTONASE"/>
    <property type="match status" value="1"/>
</dbReference>
<evidence type="ECO:0000256" key="7">
    <source>
        <dbReference type="RuleBase" id="RU365095"/>
    </source>
</evidence>
<accession>A0A7J5BTV9</accession>
<comment type="caution">
    <text evidence="9">The sequence shown here is derived from an EMBL/GenBank/DDBJ whole genome shotgun (WGS) entry which is preliminary data.</text>
</comment>
<dbReference type="Pfam" id="PF01182">
    <property type="entry name" value="Glucosamine_iso"/>
    <property type="match status" value="1"/>
</dbReference>
<comment type="pathway">
    <text evidence="3 7">Carbohydrate degradation; pentose phosphate pathway; D-ribulose 5-phosphate from D-glucose 6-phosphate (oxidative stage): step 2/3.</text>
</comment>
<keyword evidence="10" id="KW-1185">Reference proteome</keyword>
<dbReference type="CDD" id="cd01400">
    <property type="entry name" value="6PGL"/>
    <property type="match status" value="1"/>
</dbReference>
<dbReference type="PANTHER" id="PTHR11054:SF0">
    <property type="entry name" value="6-PHOSPHOGLUCONOLACTONASE"/>
    <property type="match status" value="1"/>
</dbReference>
<comment type="similarity">
    <text evidence="4 7">Belongs to the glucosamine/galactosamine-6-phosphate isomerase family. 6-phosphogluconolactonase subfamily.</text>
</comment>
<comment type="catalytic activity">
    <reaction evidence="1 7">
        <text>6-phospho-D-glucono-1,5-lactone + H2O = 6-phospho-D-gluconate + H(+)</text>
        <dbReference type="Rhea" id="RHEA:12556"/>
        <dbReference type="ChEBI" id="CHEBI:15377"/>
        <dbReference type="ChEBI" id="CHEBI:15378"/>
        <dbReference type="ChEBI" id="CHEBI:57955"/>
        <dbReference type="ChEBI" id="CHEBI:58759"/>
        <dbReference type="EC" id="3.1.1.31"/>
    </reaction>
</comment>
<dbReference type="InterPro" id="IPR039104">
    <property type="entry name" value="6PGL"/>
</dbReference>
<evidence type="ECO:0000256" key="5">
    <source>
        <dbReference type="ARBA" id="ARBA00013198"/>
    </source>
</evidence>
<dbReference type="EMBL" id="WBJZ01000008">
    <property type="protein sequence ID" value="KAB1657785.1"/>
    <property type="molecule type" value="Genomic_DNA"/>
</dbReference>
<evidence type="ECO:0000256" key="4">
    <source>
        <dbReference type="ARBA" id="ARBA00010662"/>
    </source>
</evidence>
<dbReference type="AlphaFoldDB" id="A0A7J5BTV9"/>
<protein>
    <recommendedName>
        <fullName evidence="6 7">6-phosphogluconolactonase</fullName>
        <shortName evidence="7">6PGL</shortName>
        <ecNumber evidence="5 7">3.1.1.31</ecNumber>
    </recommendedName>
</protein>
<dbReference type="Gene3D" id="3.40.50.1360">
    <property type="match status" value="1"/>
</dbReference>
<dbReference type="GO" id="GO:0006098">
    <property type="term" value="P:pentose-phosphate shunt"/>
    <property type="evidence" value="ECO:0007669"/>
    <property type="project" value="UniProtKB-UniPathway"/>
</dbReference>
<dbReference type="OrthoDB" id="9810967at2"/>
<evidence type="ECO:0000256" key="2">
    <source>
        <dbReference type="ARBA" id="ARBA00002681"/>
    </source>
</evidence>
<dbReference type="SUPFAM" id="SSF100950">
    <property type="entry name" value="NagB/RpiA/CoA transferase-like"/>
    <property type="match status" value="1"/>
</dbReference>
<dbReference type="GO" id="GO:0005975">
    <property type="term" value="P:carbohydrate metabolic process"/>
    <property type="evidence" value="ECO:0007669"/>
    <property type="project" value="UniProtKB-UniRule"/>
</dbReference>
<keyword evidence="7 9" id="KW-0378">Hydrolase</keyword>
<evidence type="ECO:0000313" key="10">
    <source>
        <dbReference type="Proteomes" id="UP000467240"/>
    </source>
</evidence>
<name>A0A7J5BTV9_9MICO</name>
<evidence type="ECO:0000256" key="1">
    <source>
        <dbReference type="ARBA" id="ARBA00000832"/>
    </source>
</evidence>
<dbReference type="Proteomes" id="UP000467240">
    <property type="component" value="Unassembled WGS sequence"/>
</dbReference>
<dbReference type="RefSeq" id="WP_158040267.1">
    <property type="nucleotide sequence ID" value="NZ_JACCFV010000001.1"/>
</dbReference>
<dbReference type="InterPro" id="IPR005900">
    <property type="entry name" value="6-phosphogluconolactonase_DevB"/>
</dbReference>
<organism evidence="9 10">
    <name type="scientific">Pseudoclavibacter chungangensis</name>
    <dbReference type="NCBI Taxonomy" id="587635"/>
    <lineage>
        <taxon>Bacteria</taxon>
        <taxon>Bacillati</taxon>
        <taxon>Actinomycetota</taxon>
        <taxon>Actinomycetes</taxon>
        <taxon>Micrococcales</taxon>
        <taxon>Microbacteriaceae</taxon>
        <taxon>Pseudoclavibacter</taxon>
    </lineage>
</organism>
<sequence>MTVEREIVTGTDAADAARLTAERFVRFATERGLVEPREDAPAETHIAVSGGSVATSVMPAIVAAADGAGVDWSHVHVWFADERFVPRGHDDRNAAAVASVLRGAKGFVPTHLHSTLSSEIGVSLDEAAAAYERELRVNVPPRSRTPGALPSLDLVLLGAGPDGHTASLFPGRDPEAIAGRVVVAVADSPKPPPERVTLTFDAIDAAQRVWAIVTGEGKAEALRVALTPGVDARTSPLGAVRGTDETLFVVDEAARTALAD</sequence>
<comment type="function">
    <text evidence="2 7">Hydrolysis of 6-phosphogluconolactone to 6-phosphogluconate.</text>
</comment>